<dbReference type="SMART" id="SM01008">
    <property type="entry name" value="Ald_Xan_dh_C"/>
    <property type="match status" value="1"/>
</dbReference>
<dbReference type="InterPro" id="IPR016208">
    <property type="entry name" value="Ald_Oxase/xanthine_DH-like"/>
</dbReference>
<feature type="domain" description="Aldehyde oxidase/xanthine dehydrogenase a/b hammerhead" evidence="3">
    <location>
        <begin position="29"/>
        <end position="144"/>
    </location>
</feature>
<dbReference type="RefSeq" id="WP_183318310.1">
    <property type="nucleotide sequence ID" value="NZ_JACIEN010000007.1"/>
</dbReference>
<sequence>MNRPLSALDRPNSYIGRSVSRPNAKRLLAGRGRYVTDLVLPRMLHAAFLRSPYAHARIVAIDVDAARAMPGVRLVATGADLAKLCKPWTGTLDHFKGMTSVPQLPLPLEEVLWAGQAVVAVVADSRAEAEDAVEAIVIEFEELPAVVDIDLARAPGADRAAAGLENNLCFHSRLDTGGIDTIFADAAHVVEEEFHFGRHTAVTLEPRAIVADYDCSEGRLTVHHATQTPYQFQDLYSRHYGIPEARVRVIAPDIGGSFGMKLHVYHEDMAVVGLSMLTGRPVKFVADRVESFVSDIHARDHRVRARMALDDAGTILAMDVEDVTAIGPFSTYPRTSAVEGNQVIRLIGAPYRMRNYRAELSVVFQNKVQTSQYRAVGHPIACAVTERLLDMAAAKVGLDPAAIRERNLIPDDAYPCESPTGFRFEALSHQQCLARLKTMMGYERLRDEQATLRARGIHRGIGIATFVEISNPSPAFYGIGGARISAQDGAIVKVTPSGEVRCLISVTEQGQGTETIIGQIVADQLGIPCERVQVVTGDTEVTPHGGATWACRGAGIGGETALQAARRLRANILALAATILQAKPEALTLQDGIVVDAVTGAERISLAEIARIAYFRSDTLPPDASAQLSVAHHYAPQGYPFAFTNGIQGCHVELDVETGFVKILKHWVVEDCGRIINPLLVDEQMRGGVVQGLGAAFFEECLYNDGGQLTNGSLADYLVPMACEMPDIEIGHVETPTADTVLGAKGCGEAGTAAASAAALNAVNDALAPFGTSIAQIPMTPARLLKALGRI</sequence>
<accession>A0A840C7G0</accession>
<dbReference type="Pfam" id="PF20256">
    <property type="entry name" value="MoCoBD_2"/>
    <property type="match status" value="1"/>
</dbReference>
<gene>
    <name evidence="4" type="ORF">GGR16_004569</name>
</gene>
<name>A0A840C7G0_9HYPH</name>
<dbReference type="InterPro" id="IPR037165">
    <property type="entry name" value="AldOxase/xan_DH_Mopterin-bd_sf"/>
</dbReference>
<dbReference type="GO" id="GO:0005506">
    <property type="term" value="F:iron ion binding"/>
    <property type="evidence" value="ECO:0007669"/>
    <property type="project" value="InterPro"/>
</dbReference>
<evidence type="ECO:0000313" key="4">
    <source>
        <dbReference type="EMBL" id="MBB4019518.1"/>
    </source>
</evidence>
<dbReference type="InterPro" id="IPR046867">
    <property type="entry name" value="AldOxase/xan_DH_MoCoBD2"/>
</dbReference>
<dbReference type="EMBL" id="JACIEN010000007">
    <property type="protein sequence ID" value="MBB4019518.1"/>
    <property type="molecule type" value="Genomic_DNA"/>
</dbReference>
<dbReference type="GO" id="GO:0043885">
    <property type="term" value="F:anaerobic carbon-monoxide dehydrogenase activity"/>
    <property type="evidence" value="ECO:0007669"/>
    <property type="project" value="UniProtKB-EC"/>
</dbReference>
<dbReference type="SUPFAM" id="SSF54665">
    <property type="entry name" value="CO dehydrogenase molybdoprotein N-domain-like"/>
    <property type="match status" value="1"/>
</dbReference>
<evidence type="ECO:0000259" key="3">
    <source>
        <dbReference type="SMART" id="SM01008"/>
    </source>
</evidence>
<evidence type="ECO:0000313" key="5">
    <source>
        <dbReference type="Proteomes" id="UP000577362"/>
    </source>
</evidence>
<dbReference type="Proteomes" id="UP000577362">
    <property type="component" value="Unassembled WGS sequence"/>
</dbReference>
<dbReference type="AlphaFoldDB" id="A0A840C7G0"/>
<dbReference type="InterPro" id="IPR036856">
    <property type="entry name" value="Ald_Oxase/Xan_DH_a/b_sf"/>
</dbReference>
<dbReference type="Pfam" id="PF02738">
    <property type="entry name" value="MoCoBD_1"/>
    <property type="match status" value="1"/>
</dbReference>
<evidence type="ECO:0000256" key="1">
    <source>
        <dbReference type="ARBA" id="ARBA00022505"/>
    </source>
</evidence>
<protein>
    <submittedName>
        <fullName evidence="4">Carbon-monoxide dehydrogenase large subunit</fullName>
        <ecNumber evidence="4">1.2.7.4</ecNumber>
    </submittedName>
</protein>
<comment type="caution">
    <text evidence="4">The sequence shown here is derived from an EMBL/GenBank/DDBJ whole genome shotgun (WGS) entry which is preliminary data.</text>
</comment>
<organism evidence="4 5">
    <name type="scientific">Chelatococcus caeni</name>
    <dbReference type="NCBI Taxonomy" id="1348468"/>
    <lineage>
        <taxon>Bacteria</taxon>
        <taxon>Pseudomonadati</taxon>
        <taxon>Pseudomonadota</taxon>
        <taxon>Alphaproteobacteria</taxon>
        <taxon>Hyphomicrobiales</taxon>
        <taxon>Chelatococcaceae</taxon>
        <taxon>Chelatococcus</taxon>
    </lineage>
</organism>
<keyword evidence="5" id="KW-1185">Reference proteome</keyword>
<proteinExistence type="predicted"/>
<dbReference type="Gene3D" id="3.30.365.10">
    <property type="entry name" value="Aldehyde oxidase/xanthine dehydrogenase, molybdopterin binding domain"/>
    <property type="match status" value="4"/>
</dbReference>
<dbReference type="SUPFAM" id="SSF56003">
    <property type="entry name" value="Molybdenum cofactor-binding domain"/>
    <property type="match status" value="1"/>
</dbReference>
<keyword evidence="2 4" id="KW-0560">Oxidoreductase</keyword>
<dbReference type="PANTHER" id="PTHR11908">
    <property type="entry name" value="XANTHINE DEHYDROGENASE"/>
    <property type="match status" value="1"/>
</dbReference>
<dbReference type="Gene3D" id="3.90.1170.50">
    <property type="entry name" value="Aldehyde oxidase/xanthine dehydrogenase, a/b hammerhead"/>
    <property type="match status" value="1"/>
</dbReference>
<dbReference type="EC" id="1.2.7.4" evidence="4"/>
<evidence type="ECO:0000256" key="2">
    <source>
        <dbReference type="ARBA" id="ARBA00023002"/>
    </source>
</evidence>
<reference evidence="4 5" key="1">
    <citation type="submission" date="2020-08" db="EMBL/GenBank/DDBJ databases">
        <title>Genomic Encyclopedia of Type Strains, Phase IV (KMG-IV): sequencing the most valuable type-strain genomes for metagenomic binning, comparative biology and taxonomic classification.</title>
        <authorList>
            <person name="Goeker M."/>
        </authorList>
    </citation>
    <scope>NUCLEOTIDE SEQUENCE [LARGE SCALE GENOMIC DNA]</scope>
    <source>
        <strain evidence="4 5">DSM 103737</strain>
    </source>
</reference>
<dbReference type="PANTHER" id="PTHR11908:SF132">
    <property type="entry name" value="ALDEHYDE OXIDASE 1-RELATED"/>
    <property type="match status" value="1"/>
</dbReference>
<dbReference type="InterPro" id="IPR000674">
    <property type="entry name" value="Ald_Oxase/Xan_DH_a/b"/>
</dbReference>
<keyword evidence="1" id="KW-0500">Molybdenum</keyword>
<dbReference type="InterPro" id="IPR008274">
    <property type="entry name" value="AldOxase/xan_DH_MoCoBD1"/>
</dbReference>
<dbReference type="Pfam" id="PF01315">
    <property type="entry name" value="Ald_Xan_dh_C"/>
    <property type="match status" value="1"/>
</dbReference>